<reference evidence="1 2" key="1">
    <citation type="journal article" date="2019" name="Nat. Ecol. Evol.">
        <title>Megaphylogeny resolves global patterns of mushroom evolution.</title>
        <authorList>
            <person name="Varga T."/>
            <person name="Krizsan K."/>
            <person name="Foldi C."/>
            <person name="Dima B."/>
            <person name="Sanchez-Garcia M."/>
            <person name="Sanchez-Ramirez S."/>
            <person name="Szollosi G.J."/>
            <person name="Szarkandi J.G."/>
            <person name="Papp V."/>
            <person name="Albert L."/>
            <person name="Andreopoulos W."/>
            <person name="Angelini C."/>
            <person name="Antonin V."/>
            <person name="Barry K.W."/>
            <person name="Bougher N.L."/>
            <person name="Buchanan P."/>
            <person name="Buyck B."/>
            <person name="Bense V."/>
            <person name="Catcheside P."/>
            <person name="Chovatia M."/>
            <person name="Cooper J."/>
            <person name="Damon W."/>
            <person name="Desjardin D."/>
            <person name="Finy P."/>
            <person name="Geml J."/>
            <person name="Haridas S."/>
            <person name="Hughes K."/>
            <person name="Justo A."/>
            <person name="Karasinski D."/>
            <person name="Kautmanova I."/>
            <person name="Kiss B."/>
            <person name="Kocsube S."/>
            <person name="Kotiranta H."/>
            <person name="LaButti K.M."/>
            <person name="Lechner B.E."/>
            <person name="Liimatainen K."/>
            <person name="Lipzen A."/>
            <person name="Lukacs Z."/>
            <person name="Mihaltcheva S."/>
            <person name="Morgado L.N."/>
            <person name="Niskanen T."/>
            <person name="Noordeloos M.E."/>
            <person name="Ohm R.A."/>
            <person name="Ortiz-Santana B."/>
            <person name="Ovrebo C."/>
            <person name="Racz N."/>
            <person name="Riley R."/>
            <person name="Savchenko A."/>
            <person name="Shiryaev A."/>
            <person name="Soop K."/>
            <person name="Spirin V."/>
            <person name="Szebenyi C."/>
            <person name="Tomsovsky M."/>
            <person name="Tulloss R.E."/>
            <person name="Uehling J."/>
            <person name="Grigoriev I.V."/>
            <person name="Vagvolgyi C."/>
            <person name="Papp T."/>
            <person name="Martin F.M."/>
            <person name="Miettinen O."/>
            <person name="Hibbett D.S."/>
            <person name="Nagy L.G."/>
        </authorList>
    </citation>
    <scope>NUCLEOTIDE SEQUENCE [LARGE SCALE GENOMIC DNA]</scope>
    <source>
        <strain evidence="1 2">CBS 121175</strain>
    </source>
</reference>
<dbReference type="AlphaFoldDB" id="A0A5C3KLC1"/>
<dbReference type="OrthoDB" id="5231159at2759"/>
<keyword evidence="2" id="KW-1185">Reference proteome</keyword>
<sequence length="165" mass="18817">MKRKMQQNMTFETMDLFATFKKWHTTHIELWRHAAVCALDLGKDPKNLENGVLFISVKAKNNIADLPLNRKFEIVGGFILTMEEAYSVMDGMAKPFLDECKPENEHMQRKGGIGICPIFMMLEEAKMVDIVKVLLPKPVDAVKMQKVNDWGRAWSMQLAGAVQFA</sequence>
<gene>
    <name evidence="1" type="ORF">FA15DRAFT_707628</name>
</gene>
<dbReference type="Proteomes" id="UP000307440">
    <property type="component" value="Unassembled WGS sequence"/>
</dbReference>
<evidence type="ECO:0000313" key="2">
    <source>
        <dbReference type="Proteomes" id="UP000307440"/>
    </source>
</evidence>
<name>A0A5C3KLC1_COPMA</name>
<accession>A0A5C3KLC1</accession>
<dbReference type="EMBL" id="ML210282">
    <property type="protein sequence ID" value="TFK20962.1"/>
    <property type="molecule type" value="Genomic_DNA"/>
</dbReference>
<evidence type="ECO:0000313" key="1">
    <source>
        <dbReference type="EMBL" id="TFK20962.1"/>
    </source>
</evidence>
<protein>
    <submittedName>
        <fullName evidence="1">Uncharacterized protein</fullName>
    </submittedName>
</protein>
<organism evidence="1 2">
    <name type="scientific">Coprinopsis marcescibilis</name>
    <name type="common">Agaric fungus</name>
    <name type="synonym">Psathyrella marcescibilis</name>
    <dbReference type="NCBI Taxonomy" id="230819"/>
    <lineage>
        <taxon>Eukaryota</taxon>
        <taxon>Fungi</taxon>
        <taxon>Dikarya</taxon>
        <taxon>Basidiomycota</taxon>
        <taxon>Agaricomycotina</taxon>
        <taxon>Agaricomycetes</taxon>
        <taxon>Agaricomycetidae</taxon>
        <taxon>Agaricales</taxon>
        <taxon>Agaricineae</taxon>
        <taxon>Psathyrellaceae</taxon>
        <taxon>Coprinopsis</taxon>
    </lineage>
</organism>
<proteinExistence type="predicted"/>